<dbReference type="CDD" id="cd00366">
    <property type="entry name" value="ASKHA_NBD_FGGY"/>
    <property type="match status" value="1"/>
</dbReference>
<dbReference type="GO" id="GO:0005975">
    <property type="term" value="P:carbohydrate metabolic process"/>
    <property type="evidence" value="ECO:0007669"/>
    <property type="project" value="InterPro"/>
</dbReference>
<evidence type="ECO:0000256" key="2">
    <source>
        <dbReference type="ARBA" id="ARBA00022777"/>
    </source>
</evidence>
<dbReference type="Pfam" id="PF00370">
    <property type="entry name" value="FGGY_N"/>
    <property type="match status" value="1"/>
</dbReference>
<dbReference type="EMBL" id="BARU01018124">
    <property type="protein sequence ID" value="GAH52781.1"/>
    <property type="molecule type" value="Genomic_DNA"/>
</dbReference>
<evidence type="ECO:0000259" key="3">
    <source>
        <dbReference type="Pfam" id="PF00370"/>
    </source>
</evidence>
<evidence type="ECO:0000313" key="4">
    <source>
        <dbReference type="EMBL" id="GAH52781.1"/>
    </source>
</evidence>
<gene>
    <name evidence="4" type="ORF">S03H2_29989</name>
</gene>
<dbReference type="Gene3D" id="3.30.420.40">
    <property type="match status" value="1"/>
</dbReference>
<proteinExistence type="predicted"/>
<dbReference type="InterPro" id="IPR050406">
    <property type="entry name" value="FGGY_Carb_Kinase"/>
</dbReference>
<dbReference type="AlphaFoldDB" id="X1G4D3"/>
<dbReference type="PANTHER" id="PTHR43095:SF5">
    <property type="entry name" value="XYLULOSE KINASE"/>
    <property type="match status" value="1"/>
</dbReference>
<feature type="domain" description="Carbohydrate kinase FGGY N-terminal" evidence="3">
    <location>
        <begin position="5"/>
        <end position="250"/>
    </location>
</feature>
<keyword evidence="1" id="KW-0808">Transferase</keyword>
<dbReference type="PANTHER" id="PTHR43095">
    <property type="entry name" value="SUGAR KINASE"/>
    <property type="match status" value="1"/>
</dbReference>
<accession>X1G4D3</accession>
<sequence>MSVQMLIGVDIGTQGTRAGIFDLDGACRAEAFQKSNLIQSAPGVVEEDPETQLHSVLHTIRQCLRDSKIDPNSVAAVAIDGQMAGIIGTGFDGRNVTPYDSWLDTRCAPYIEMMEKQVGDEVLRKCGGPPSFNHGPKILWWMHERPEVFRKIKAFVPPGSYAAMRLCGLKASEAYIDRSYLHFSGFADNQKSVWDPDLCRQFKLDMELLPKIVNSHTSIGEITPSMSRQCGLKPGTLVIAGCGDTAASFLSCGATREGICV</sequence>
<protein>
    <recommendedName>
        <fullName evidence="3">Carbohydrate kinase FGGY N-terminal domain-containing protein</fullName>
    </recommendedName>
</protein>
<dbReference type="InterPro" id="IPR043129">
    <property type="entry name" value="ATPase_NBD"/>
</dbReference>
<dbReference type="InterPro" id="IPR018484">
    <property type="entry name" value="FGGY_N"/>
</dbReference>
<name>X1G4D3_9ZZZZ</name>
<feature type="non-terminal residue" evidence="4">
    <location>
        <position position="261"/>
    </location>
</feature>
<evidence type="ECO:0000256" key="1">
    <source>
        <dbReference type="ARBA" id="ARBA00022679"/>
    </source>
</evidence>
<dbReference type="SUPFAM" id="SSF53067">
    <property type="entry name" value="Actin-like ATPase domain"/>
    <property type="match status" value="1"/>
</dbReference>
<keyword evidence="2" id="KW-0418">Kinase</keyword>
<reference evidence="4" key="1">
    <citation type="journal article" date="2014" name="Front. Microbiol.">
        <title>High frequency of phylogenetically diverse reductive dehalogenase-homologous genes in deep subseafloor sedimentary metagenomes.</title>
        <authorList>
            <person name="Kawai M."/>
            <person name="Futagami T."/>
            <person name="Toyoda A."/>
            <person name="Takaki Y."/>
            <person name="Nishi S."/>
            <person name="Hori S."/>
            <person name="Arai W."/>
            <person name="Tsubouchi T."/>
            <person name="Morono Y."/>
            <person name="Uchiyama I."/>
            <person name="Ito T."/>
            <person name="Fujiyama A."/>
            <person name="Inagaki F."/>
            <person name="Takami H."/>
        </authorList>
    </citation>
    <scope>NUCLEOTIDE SEQUENCE</scope>
    <source>
        <strain evidence="4">Expedition CK06-06</strain>
    </source>
</reference>
<comment type="caution">
    <text evidence="4">The sequence shown here is derived from an EMBL/GenBank/DDBJ whole genome shotgun (WGS) entry which is preliminary data.</text>
</comment>
<organism evidence="4">
    <name type="scientific">marine sediment metagenome</name>
    <dbReference type="NCBI Taxonomy" id="412755"/>
    <lineage>
        <taxon>unclassified sequences</taxon>
        <taxon>metagenomes</taxon>
        <taxon>ecological metagenomes</taxon>
    </lineage>
</organism>
<dbReference type="GO" id="GO:0016301">
    <property type="term" value="F:kinase activity"/>
    <property type="evidence" value="ECO:0007669"/>
    <property type="project" value="UniProtKB-KW"/>
</dbReference>